<dbReference type="RefSeq" id="WP_172143782.1">
    <property type="nucleotide sequence ID" value="NZ_JAAIIJ010000002.1"/>
</dbReference>
<keyword evidence="1" id="KW-0732">Signal</keyword>
<feature type="signal peptide" evidence="1">
    <location>
        <begin position="1"/>
        <end position="43"/>
    </location>
</feature>
<dbReference type="InterPro" id="IPR011889">
    <property type="entry name" value="Liste_lipo_26"/>
</dbReference>
<comment type="caution">
    <text evidence="2">The sequence shown here is derived from an EMBL/GenBank/DDBJ whole genome shotgun (WGS) entry which is preliminary data.</text>
</comment>
<dbReference type="InterPro" id="IPR032675">
    <property type="entry name" value="LRR_dom_sf"/>
</dbReference>
<evidence type="ECO:0000256" key="1">
    <source>
        <dbReference type="SAM" id="SignalP"/>
    </source>
</evidence>
<dbReference type="SUPFAM" id="SSF52058">
    <property type="entry name" value="L domain-like"/>
    <property type="match status" value="1"/>
</dbReference>
<accession>A0ABX1SUP1</accession>
<dbReference type="Gene3D" id="3.80.10.10">
    <property type="entry name" value="Ribonuclease Inhibitor"/>
    <property type="match status" value="1"/>
</dbReference>
<keyword evidence="3" id="KW-1185">Reference proteome</keyword>
<dbReference type="Proteomes" id="UP000553756">
    <property type="component" value="Unassembled WGS sequence"/>
</dbReference>
<dbReference type="InterPro" id="IPR005046">
    <property type="entry name" value="DUF285"/>
</dbReference>
<evidence type="ECO:0000313" key="2">
    <source>
        <dbReference type="EMBL" id="NMN01535.1"/>
    </source>
</evidence>
<organism evidence="2 3">
    <name type="scientific">Bifidobacterium panos</name>
    <dbReference type="NCBI Taxonomy" id="2675321"/>
    <lineage>
        <taxon>Bacteria</taxon>
        <taxon>Bacillati</taxon>
        <taxon>Actinomycetota</taxon>
        <taxon>Actinomycetes</taxon>
        <taxon>Bifidobacteriales</taxon>
        <taxon>Bifidobacteriaceae</taxon>
        <taxon>Bifidobacterium</taxon>
    </lineage>
</organism>
<gene>
    <name evidence="2" type="ORF">G1C94_0156</name>
</gene>
<dbReference type="InterPro" id="IPR051922">
    <property type="entry name" value="Bact_Sporulation_Assoc"/>
</dbReference>
<dbReference type="EMBL" id="JAAIIJ010000002">
    <property type="protein sequence ID" value="NMN01535.1"/>
    <property type="molecule type" value="Genomic_DNA"/>
</dbReference>
<feature type="chain" id="PRO_5047347400" evidence="1">
    <location>
        <begin position="44"/>
        <end position="600"/>
    </location>
</feature>
<dbReference type="PANTHER" id="PTHR30032">
    <property type="entry name" value="N-ACETYLMURAMOYL-L-ALANINE AMIDASE-RELATED"/>
    <property type="match status" value="1"/>
</dbReference>
<evidence type="ECO:0000313" key="3">
    <source>
        <dbReference type="Proteomes" id="UP000553756"/>
    </source>
</evidence>
<dbReference type="PANTHER" id="PTHR30032:SF8">
    <property type="entry name" value="GERMINATION-SPECIFIC N-ACETYLMURAMOYL-L-ALANINE AMIDASE"/>
    <property type="match status" value="1"/>
</dbReference>
<reference evidence="2 3" key="1">
    <citation type="submission" date="2020-02" db="EMBL/GenBank/DDBJ databases">
        <title>Characterization of phylogenetic diversity of novel bifidobacterial species isolated in Czech ZOOs.</title>
        <authorList>
            <person name="Lugli G.A."/>
            <person name="Vera N.B."/>
            <person name="Ventura M."/>
        </authorList>
    </citation>
    <scope>NUCLEOTIDE SEQUENCE [LARGE SCALE GENOMIC DNA]</scope>
    <source>
        <strain evidence="2 3">DSM 109963</strain>
    </source>
</reference>
<sequence>MMRSVATKARPVRRGALARLLAGLLAMALMAVLCPAGAIPAQAAGTDPTLRVATDRDGRPREGVILGSGIDKAKVRTITLKNSKPTGTKCWDAGRPEGSVTGCATASAEASGMYDVVYGADGVYPKFPIESDRLFSGLASRFSGLVSIKGLDRIDTSNVYNMEAMFAGCSSLTGLDLSNWNTSNVTNMYSMFQGCSSLTGLDLSNWNTSKVRGSTNTLYMFEGVSKLVELRLGAGVTLSLSDCGLGSPDASASRAGYVNVSPLWRDASSGVEYATANIPSKRAGTYTAFRPASEAGRLTRLSGDTRYDTMGKVVSQAYPDTAGTVIVASGANYPDALSASGLSGVLDAPIVLTDPNALSSQAVAQIKRLNPFKVIIVGGVNAVSGNVESQLKSYVRTVERQGGETRYDTSYLLYELGGWRGRGDYDTAIVASGAGYADALSVSSYAYASEVPVFLCDPDAGLTAAQRTALARFERVIVVGGVNAVPDRHVSGLPGVIRLAGQTRYETSVALAKWTQSNGLGMNGVVYARGDDYPDALVSGPLAGRNKAPVLLVSDAKGPAVSYSKGFKGKVSTAYVVGGSAAVSAATANALADALGVRRP</sequence>
<dbReference type="Gene3D" id="3.40.50.12090">
    <property type="match status" value="2"/>
</dbReference>
<name>A0ABX1SUP1_9BIFI</name>
<protein>
    <submittedName>
        <fullName evidence="2">Internalin A</fullName>
    </submittedName>
</protein>
<dbReference type="InterPro" id="IPR007253">
    <property type="entry name" value="Cell_wall-bd_2"/>
</dbReference>
<dbReference type="Pfam" id="PF03382">
    <property type="entry name" value="DUF285"/>
    <property type="match status" value="1"/>
</dbReference>
<dbReference type="Pfam" id="PF04122">
    <property type="entry name" value="CW_binding_2"/>
    <property type="match status" value="3"/>
</dbReference>
<proteinExistence type="predicted"/>
<dbReference type="NCBIfam" id="TIGR02167">
    <property type="entry name" value="Liste_lipo_26"/>
    <property type="match status" value="2"/>
</dbReference>